<dbReference type="Proteomes" id="UP001165561">
    <property type="component" value="Unassembled WGS sequence"/>
</dbReference>
<organism evidence="1 2">
    <name type="scientific">Georgenia halotolerans</name>
    <dbReference type="NCBI Taxonomy" id="3028317"/>
    <lineage>
        <taxon>Bacteria</taxon>
        <taxon>Bacillati</taxon>
        <taxon>Actinomycetota</taxon>
        <taxon>Actinomycetes</taxon>
        <taxon>Micrococcales</taxon>
        <taxon>Bogoriellaceae</taxon>
        <taxon>Georgenia</taxon>
    </lineage>
</organism>
<comment type="caution">
    <text evidence="1">The sequence shown here is derived from an EMBL/GenBank/DDBJ whole genome shotgun (WGS) entry which is preliminary data.</text>
</comment>
<evidence type="ECO:0008006" key="3">
    <source>
        <dbReference type="Google" id="ProtNLM"/>
    </source>
</evidence>
<name>A0ABT5U202_9MICO</name>
<keyword evidence="2" id="KW-1185">Reference proteome</keyword>
<protein>
    <recommendedName>
        <fullName evidence="3">DUF892 family protein</fullName>
    </recommendedName>
</protein>
<accession>A0ABT5U202</accession>
<sequence length="189" mass="20774">MTLHARSTGPVLLEVRTGAWEQMRGRVTPWLATTALLQATFRRLSEHVASSVDEPHIRDYIDEVARTARAHDAVVAELYPAFGLGRARRPVRARGAVLLSAGRQVAAHLTGGFAGAHGPSWRLMRELMRSNLDAISGFAVTQQLGLALGNPLAVDLVFPVLQQKQKHQLLLQEYLLEMGANAVLYHRDA</sequence>
<evidence type="ECO:0000313" key="2">
    <source>
        <dbReference type="Proteomes" id="UP001165561"/>
    </source>
</evidence>
<evidence type="ECO:0000313" key="1">
    <source>
        <dbReference type="EMBL" id="MDD9207928.1"/>
    </source>
</evidence>
<dbReference type="EMBL" id="JARACI010001172">
    <property type="protein sequence ID" value="MDD9207928.1"/>
    <property type="molecule type" value="Genomic_DNA"/>
</dbReference>
<proteinExistence type="predicted"/>
<gene>
    <name evidence="1" type="ORF">PU560_15840</name>
</gene>
<reference evidence="1" key="1">
    <citation type="submission" date="2023-02" db="EMBL/GenBank/DDBJ databases">
        <title>Georgenia sp.10Sc9-8, isolated from a soil sample collected from the Taklamakan desert.</title>
        <authorList>
            <person name="Liu S."/>
        </authorList>
    </citation>
    <scope>NUCLEOTIDE SEQUENCE</scope>
    <source>
        <strain evidence="1">10Sc9-8</strain>
    </source>
</reference>